<dbReference type="Proteomes" id="UP000054564">
    <property type="component" value="Unassembled WGS sequence"/>
</dbReference>
<evidence type="ECO:0000313" key="2">
    <source>
        <dbReference type="EMBL" id="KNE98544.1"/>
    </source>
</evidence>
<feature type="domain" description="DUF6589" evidence="1">
    <location>
        <begin position="55"/>
        <end position="370"/>
    </location>
</feature>
<dbReference type="EMBL" id="AJIL01000056">
    <property type="protein sequence ID" value="KNE98544.1"/>
    <property type="molecule type" value="Genomic_DNA"/>
</dbReference>
<name>A0A0L0VHU4_9BASI</name>
<organism evidence="2 3">
    <name type="scientific">Puccinia striiformis f. sp. tritici PST-78</name>
    <dbReference type="NCBI Taxonomy" id="1165861"/>
    <lineage>
        <taxon>Eukaryota</taxon>
        <taxon>Fungi</taxon>
        <taxon>Dikarya</taxon>
        <taxon>Basidiomycota</taxon>
        <taxon>Pucciniomycotina</taxon>
        <taxon>Pucciniomycetes</taxon>
        <taxon>Pucciniales</taxon>
        <taxon>Pucciniaceae</taxon>
        <taxon>Puccinia</taxon>
    </lineage>
</organism>
<proteinExistence type="predicted"/>
<dbReference type="InterPro" id="IPR046496">
    <property type="entry name" value="DUF6589"/>
</dbReference>
<protein>
    <recommendedName>
        <fullName evidence="1">DUF6589 domain-containing protein</fullName>
    </recommendedName>
</protein>
<evidence type="ECO:0000313" key="3">
    <source>
        <dbReference type="Proteomes" id="UP000054564"/>
    </source>
</evidence>
<dbReference type="STRING" id="1165861.A0A0L0VHU4"/>
<evidence type="ECO:0000259" key="1">
    <source>
        <dbReference type="Pfam" id="PF20231"/>
    </source>
</evidence>
<keyword evidence="3" id="KW-1185">Reference proteome</keyword>
<dbReference type="Pfam" id="PF20231">
    <property type="entry name" value="DUF6589"/>
    <property type="match status" value="1"/>
</dbReference>
<sequence>MEQKVQQVSVQNRSVTFCGTWGYIHLPDHALLLTLDFDQMNLKAYQDAIHKDVQVQVWKNQIAQVLRDYIAVPKDYNSAIPTESPIVEKISHEKAKIHMRKLMDASDNSAEGVGQVFQSILQQSGLTEDTLYTRLQPMDGHLGTVATFNCLRSQQMPAELPEDSLNNIQFHLEASHTLWNIALSILTHHFGNPEDNTDGRAWQYLEALGFPAEKAIQKKNFTLMVNQMERVFEVTIYYCLTVVIKAATKKMCDQPAIIPTARWNRIVDKCYDRFCSVEACDSAAVRKCPKLSNTLIQLRNFSLVVECKRAMRSRDIGRLMMVWKKWSVMAQSIAGITNCSSYLPQMVLLLTVILPPSLAEYLRHNLLMSPRKIILWLKTFG</sequence>
<reference evidence="3" key="1">
    <citation type="submission" date="2014-03" db="EMBL/GenBank/DDBJ databases">
        <title>The Genome Sequence of Puccinia striiformis f. sp. tritici PST-78.</title>
        <authorList>
            <consortium name="The Broad Institute Genome Sequencing Platform"/>
            <person name="Cuomo C."/>
            <person name="Hulbert S."/>
            <person name="Chen X."/>
            <person name="Walker B."/>
            <person name="Young S.K."/>
            <person name="Zeng Q."/>
            <person name="Gargeya S."/>
            <person name="Fitzgerald M."/>
            <person name="Haas B."/>
            <person name="Abouelleil A."/>
            <person name="Alvarado L."/>
            <person name="Arachchi H.M."/>
            <person name="Berlin A.M."/>
            <person name="Chapman S.B."/>
            <person name="Goldberg J."/>
            <person name="Griggs A."/>
            <person name="Gujja S."/>
            <person name="Hansen M."/>
            <person name="Howarth C."/>
            <person name="Imamovic A."/>
            <person name="Larimer J."/>
            <person name="McCowan C."/>
            <person name="Montmayeur A."/>
            <person name="Murphy C."/>
            <person name="Neiman D."/>
            <person name="Pearson M."/>
            <person name="Priest M."/>
            <person name="Roberts A."/>
            <person name="Saif S."/>
            <person name="Shea T."/>
            <person name="Sisk P."/>
            <person name="Sykes S."/>
            <person name="Wortman J."/>
            <person name="Nusbaum C."/>
            <person name="Birren B."/>
        </authorList>
    </citation>
    <scope>NUCLEOTIDE SEQUENCE [LARGE SCALE GENOMIC DNA]</scope>
    <source>
        <strain evidence="3">race PST-78</strain>
    </source>
</reference>
<dbReference type="OrthoDB" id="2504766at2759"/>
<dbReference type="AlphaFoldDB" id="A0A0L0VHU4"/>
<gene>
    <name evidence="2" type="ORF">PSTG_08283</name>
</gene>
<comment type="caution">
    <text evidence="2">The sequence shown here is derived from an EMBL/GenBank/DDBJ whole genome shotgun (WGS) entry which is preliminary data.</text>
</comment>
<accession>A0A0L0VHU4</accession>